<evidence type="ECO:0000256" key="1">
    <source>
        <dbReference type="ARBA" id="ARBA00004123"/>
    </source>
</evidence>
<gene>
    <name evidence="7" type="ORF">KFK09_014477</name>
</gene>
<evidence type="ECO:0000256" key="2">
    <source>
        <dbReference type="ARBA" id="ARBA00005510"/>
    </source>
</evidence>
<evidence type="ECO:0000313" key="8">
    <source>
        <dbReference type="Proteomes" id="UP000829196"/>
    </source>
</evidence>
<evidence type="ECO:0000259" key="6">
    <source>
        <dbReference type="PROSITE" id="PS50888"/>
    </source>
</evidence>
<dbReference type="EMBL" id="JAGYWB010000011">
    <property type="protein sequence ID" value="KAI0503543.1"/>
    <property type="molecule type" value="Genomic_DNA"/>
</dbReference>
<proteinExistence type="inferred from homology"/>
<keyword evidence="3" id="KW-0805">Transcription regulation</keyword>
<dbReference type="InterPro" id="IPR045843">
    <property type="entry name" value="IND-like"/>
</dbReference>
<dbReference type="Gene3D" id="4.10.280.10">
    <property type="entry name" value="Helix-loop-helix DNA-binding domain"/>
    <property type="match status" value="1"/>
</dbReference>
<dbReference type="SUPFAM" id="SSF47459">
    <property type="entry name" value="HLH, helix-loop-helix DNA-binding domain"/>
    <property type="match status" value="1"/>
</dbReference>
<comment type="similarity">
    <text evidence="2">Belongs to the bHLH protein family.</text>
</comment>
<protein>
    <recommendedName>
        <fullName evidence="6">BHLH domain-containing protein</fullName>
    </recommendedName>
</protein>
<evidence type="ECO:0000256" key="5">
    <source>
        <dbReference type="ARBA" id="ARBA00023242"/>
    </source>
</evidence>
<dbReference type="GO" id="GO:0005634">
    <property type="term" value="C:nucleus"/>
    <property type="evidence" value="ECO:0007669"/>
    <property type="project" value="UniProtKB-SubCell"/>
</dbReference>
<keyword evidence="4" id="KW-0804">Transcription</keyword>
<reference evidence="7" key="1">
    <citation type="journal article" date="2022" name="Front. Genet.">
        <title>Chromosome-Scale Assembly of the Dendrobium nobile Genome Provides Insights Into the Molecular Mechanism of the Biosynthesis of the Medicinal Active Ingredient of Dendrobium.</title>
        <authorList>
            <person name="Xu Q."/>
            <person name="Niu S.-C."/>
            <person name="Li K.-L."/>
            <person name="Zheng P.-J."/>
            <person name="Zhang X.-J."/>
            <person name="Jia Y."/>
            <person name="Liu Y."/>
            <person name="Niu Y.-X."/>
            <person name="Yu L.-H."/>
            <person name="Chen D.-F."/>
            <person name="Zhang G.-Q."/>
        </authorList>
    </citation>
    <scope>NUCLEOTIDE SEQUENCE</scope>
    <source>
        <tissue evidence="7">Leaf</tissue>
    </source>
</reference>
<comment type="subcellular location">
    <subcellularLocation>
        <location evidence="1">Nucleus</location>
    </subcellularLocation>
</comment>
<dbReference type="SMART" id="SM00353">
    <property type="entry name" value="HLH"/>
    <property type="match status" value="1"/>
</dbReference>
<evidence type="ECO:0000313" key="7">
    <source>
        <dbReference type="EMBL" id="KAI0503543.1"/>
    </source>
</evidence>
<dbReference type="SMR" id="A0A8T3B4F6"/>
<accession>A0A8T3B4F6</accession>
<dbReference type="OrthoDB" id="1921534at2759"/>
<organism evidence="7 8">
    <name type="scientific">Dendrobium nobile</name>
    <name type="common">Orchid</name>
    <dbReference type="NCBI Taxonomy" id="94219"/>
    <lineage>
        <taxon>Eukaryota</taxon>
        <taxon>Viridiplantae</taxon>
        <taxon>Streptophyta</taxon>
        <taxon>Embryophyta</taxon>
        <taxon>Tracheophyta</taxon>
        <taxon>Spermatophyta</taxon>
        <taxon>Magnoliopsida</taxon>
        <taxon>Liliopsida</taxon>
        <taxon>Asparagales</taxon>
        <taxon>Orchidaceae</taxon>
        <taxon>Epidendroideae</taxon>
        <taxon>Malaxideae</taxon>
        <taxon>Dendrobiinae</taxon>
        <taxon>Dendrobium</taxon>
    </lineage>
</organism>
<dbReference type="InterPro" id="IPR011598">
    <property type="entry name" value="bHLH_dom"/>
</dbReference>
<sequence>MDHFEVNSEVAEALIGFLNDDDPSLHSIEALFQNDFMADYIQQQPPPLLEQQPPPQLFEPNVYPTMAPPPCSLSAQSVAARKRRMRISGKTQELARHIPGGIKLSTADMFQYAYKYIKFLEAQLAVLELTTPSVQKCRSRKEDEYLYALLASLTLQEKLAAQGMCLVPLYELP</sequence>
<dbReference type="Pfam" id="PF00010">
    <property type="entry name" value="HLH"/>
    <property type="match status" value="1"/>
</dbReference>
<evidence type="ECO:0000256" key="4">
    <source>
        <dbReference type="ARBA" id="ARBA00023163"/>
    </source>
</evidence>
<dbReference type="PROSITE" id="PS50888">
    <property type="entry name" value="BHLH"/>
    <property type="match status" value="1"/>
</dbReference>
<dbReference type="GO" id="GO:0046983">
    <property type="term" value="F:protein dimerization activity"/>
    <property type="evidence" value="ECO:0007669"/>
    <property type="project" value="InterPro"/>
</dbReference>
<dbReference type="InterPro" id="IPR036638">
    <property type="entry name" value="HLH_DNA-bd_sf"/>
</dbReference>
<evidence type="ECO:0000256" key="3">
    <source>
        <dbReference type="ARBA" id="ARBA00023015"/>
    </source>
</evidence>
<keyword evidence="8" id="KW-1185">Reference proteome</keyword>
<keyword evidence="5" id="KW-0539">Nucleus</keyword>
<comment type="caution">
    <text evidence="7">The sequence shown here is derived from an EMBL/GenBank/DDBJ whole genome shotgun (WGS) entry which is preliminary data.</text>
</comment>
<dbReference type="GO" id="GO:0003700">
    <property type="term" value="F:DNA-binding transcription factor activity"/>
    <property type="evidence" value="ECO:0007669"/>
    <property type="project" value="InterPro"/>
</dbReference>
<feature type="domain" description="BHLH" evidence="6">
    <location>
        <begin position="71"/>
        <end position="120"/>
    </location>
</feature>
<dbReference type="PANTHER" id="PTHR45914:SF12">
    <property type="entry name" value="TRANSCRIPTION FACTOR BHLH87"/>
    <property type="match status" value="1"/>
</dbReference>
<dbReference type="AlphaFoldDB" id="A0A8T3B4F6"/>
<dbReference type="PANTHER" id="PTHR45914">
    <property type="entry name" value="TRANSCRIPTION FACTOR HEC3-RELATED"/>
    <property type="match status" value="1"/>
</dbReference>
<dbReference type="Proteomes" id="UP000829196">
    <property type="component" value="Unassembled WGS sequence"/>
</dbReference>
<name>A0A8T3B4F6_DENNO</name>